<evidence type="ECO:0000313" key="2">
    <source>
        <dbReference type="Proteomes" id="UP000571084"/>
    </source>
</evidence>
<protein>
    <submittedName>
        <fullName evidence="1">MFS superfamily sulfate permease-like transporter</fullName>
    </submittedName>
</protein>
<dbReference type="Proteomes" id="UP000571084">
    <property type="component" value="Unassembled WGS sequence"/>
</dbReference>
<reference evidence="1 2" key="1">
    <citation type="submission" date="2020-08" db="EMBL/GenBank/DDBJ databases">
        <title>Genomic Encyclopedia of Type Strains, Phase IV (KMG-IV): sequencing the most valuable type-strain genomes for metagenomic binning, comparative biology and taxonomic classification.</title>
        <authorList>
            <person name="Goeker M."/>
        </authorList>
    </citation>
    <scope>NUCLEOTIDE SEQUENCE [LARGE SCALE GENOMIC DNA]</scope>
    <source>
        <strain evidence="1 2">DSM 23240</strain>
    </source>
</reference>
<proteinExistence type="predicted"/>
<dbReference type="EMBL" id="JACHHQ010000003">
    <property type="protein sequence ID" value="MBB5199619.1"/>
    <property type="molecule type" value="Genomic_DNA"/>
</dbReference>
<comment type="caution">
    <text evidence="1">The sequence shown here is derived from an EMBL/GenBank/DDBJ whole genome shotgun (WGS) entry which is preliminary data.</text>
</comment>
<evidence type="ECO:0000313" key="1">
    <source>
        <dbReference type="EMBL" id="MBB5199619.1"/>
    </source>
</evidence>
<accession>A0A840RT33</accession>
<keyword evidence="2" id="KW-1185">Reference proteome</keyword>
<dbReference type="AlphaFoldDB" id="A0A840RT33"/>
<name>A0A840RT33_9BURK</name>
<organism evidence="1 2">
    <name type="scientific">Glaciimonas immobilis</name>
    <dbReference type="NCBI Taxonomy" id="728004"/>
    <lineage>
        <taxon>Bacteria</taxon>
        <taxon>Pseudomonadati</taxon>
        <taxon>Pseudomonadota</taxon>
        <taxon>Betaproteobacteria</taxon>
        <taxon>Burkholderiales</taxon>
        <taxon>Oxalobacteraceae</taxon>
        <taxon>Glaciimonas</taxon>
    </lineage>
</organism>
<sequence>MCVALVIGVVFVVAFVLRNGATMSYMPDAVSFLRIYNKKFL</sequence>
<gene>
    <name evidence="1" type="ORF">HNR39_001451</name>
</gene>